<dbReference type="PROSITE" id="PS50231">
    <property type="entry name" value="RICIN_B_LECTIN"/>
    <property type="match status" value="1"/>
</dbReference>
<dbReference type="InterPro" id="IPR035992">
    <property type="entry name" value="Ricin_B-like_lectins"/>
</dbReference>
<dbReference type="SUPFAM" id="SSF50370">
    <property type="entry name" value="Ricin B-like lectins"/>
    <property type="match status" value="1"/>
</dbReference>
<evidence type="ECO:0000313" key="2">
    <source>
        <dbReference type="EMBL" id="GIM80660.1"/>
    </source>
</evidence>
<dbReference type="InterPro" id="IPR000772">
    <property type="entry name" value="Ricin_B_lectin"/>
</dbReference>
<evidence type="ECO:0000313" key="3">
    <source>
        <dbReference type="Proteomes" id="UP000681340"/>
    </source>
</evidence>
<dbReference type="EMBL" id="BOQL01000102">
    <property type="protein sequence ID" value="GIM80660.1"/>
    <property type="molecule type" value="Genomic_DNA"/>
</dbReference>
<accession>A0A919SYG6</accession>
<keyword evidence="3" id="KW-1185">Reference proteome</keyword>
<comment type="caution">
    <text evidence="2">The sequence shown here is derived from an EMBL/GenBank/DDBJ whole genome shotgun (WGS) entry which is preliminary data.</text>
</comment>
<name>A0A919SYG6_9ACTN</name>
<dbReference type="Proteomes" id="UP000681340">
    <property type="component" value="Unassembled WGS sequence"/>
</dbReference>
<gene>
    <name evidence="2" type="ORF">Aau02nite_91590</name>
</gene>
<reference evidence="2" key="1">
    <citation type="submission" date="2021-03" db="EMBL/GenBank/DDBJ databases">
        <title>Whole genome shotgun sequence of Actinoplanes auranticolor NBRC 12245.</title>
        <authorList>
            <person name="Komaki H."/>
            <person name="Tamura T."/>
        </authorList>
    </citation>
    <scope>NUCLEOTIDE SEQUENCE</scope>
    <source>
        <strain evidence="2">NBRC 12245</strain>
    </source>
</reference>
<dbReference type="AlphaFoldDB" id="A0A919SYG6"/>
<evidence type="ECO:0000259" key="1">
    <source>
        <dbReference type="Pfam" id="PF00652"/>
    </source>
</evidence>
<sequence length="69" mass="8145">MPAFNYHDGQRLGMWICTNGENRRWEFTGGTLRTRNNMCMDIRNWNVADGAELHLWECNGGTNQKWRRG</sequence>
<feature type="domain" description="Ricin B lectin" evidence="1">
    <location>
        <begin position="7"/>
        <end position="66"/>
    </location>
</feature>
<dbReference type="Pfam" id="PF00652">
    <property type="entry name" value="Ricin_B_lectin"/>
    <property type="match status" value="1"/>
</dbReference>
<dbReference type="Gene3D" id="2.80.10.50">
    <property type="match status" value="1"/>
</dbReference>
<proteinExistence type="predicted"/>
<organism evidence="2 3">
    <name type="scientific">Actinoplanes auranticolor</name>
    <dbReference type="NCBI Taxonomy" id="47988"/>
    <lineage>
        <taxon>Bacteria</taxon>
        <taxon>Bacillati</taxon>
        <taxon>Actinomycetota</taxon>
        <taxon>Actinomycetes</taxon>
        <taxon>Micromonosporales</taxon>
        <taxon>Micromonosporaceae</taxon>
        <taxon>Actinoplanes</taxon>
    </lineage>
</organism>
<protein>
    <recommendedName>
        <fullName evidence="1">Ricin B lectin domain-containing protein</fullName>
    </recommendedName>
</protein>